<dbReference type="GO" id="GO:0003964">
    <property type="term" value="F:RNA-directed DNA polymerase activity"/>
    <property type="evidence" value="ECO:0007669"/>
    <property type="project" value="UniProtKB-KW"/>
</dbReference>
<evidence type="ECO:0000313" key="4">
    <source>
        <dbReference type="Proteomes" id="UP001151760"/>
    </source>
</evidence>
<gene>
    <name evidence="3" type="ORF">Tco_0910468</name>
</gene>
<protein>
    <submittedName>
        <fullName evidence="3">RNA-directed DNA polymerase, eukaryota</fullName>
    </submittedName>
</protein>
<proteinExistence type="predicted"/>
<feature type="domain" description="Myb/SANT-like" evidence="2">
    <location>
        <begin position="11"/>
        <end position="112"/>
    </location>
</feature>
<reference evidence="3" key="2">
    <citation type="submission" date="2022-01" db="EMBL/GenBank/DDBJ databases">
        <authorList>
            <person name="Yamashiro T."/>
            <person name="Shiraishi A."/>
            <person name="Satake H."/>
            <person name="Nakayama K."/>
        </authorList>
    </citation>
    <scope>NUCLEOTIDE SEQUENCE</scope>
</reference>
<sequence>MSNRTVRNKRSWTPTEDEQLVNALMELHASGKYPYTDNGFKPRYFLAVQRLLDISLPNSGLKADPHIKSRLKTLKNNFIIVNDILADKDTNGFSWDPERCRLTASDQVWNDYIKANKNGPHLKDKTFPFYEKLSVIFGKERGMGSRAVDLGGEEDEADSQQSTPIENEELHIDHEIPLSERGMGSMSSSKRKRGNNAHLSHTNMESGTVFNVTFNVGKNLGTDFSVVSSEGTSSVELMRRVIKELDGLSGITLDQRIKAMDVIGHSPTRAEMYVETTFKCENLQDVFCNECGMRKHPSNSEHLLKGTHREMEEHLIANY</sequence>
<dbReference type="EMBL" id="BQNB010014604">
    <property type="protein sequence ID" value="GJT30193.1"/>
    <property type="molecule type" value="Genomic_DNA"/>
</dbReference>
<keyword evidence="3" id="KW-0548">Nucleotidyltransferase</keyword>
<feature type="region of interest" description="Disordered" evidence="1">
    <location>
        <begin position="173"/>
        <end position="201"/>
    </location>
</feature>
<accession>A0ABQ5CW59</accession>
<evidence type="ECO:0000313" key="3">
    <source>
        <dbReference type="EMBL" id="GJT30193.1"/>
    </source>
</evidence>
<keyword evidence="3" id="KW-0695">RNA-directed DNA polymerase</keyword>
<keyword evidence="3" id="KW-0808">Transferase</keyword>
<keyword evidence="4" id="KW-1185">Reference proteome</keyword>
<dbReference type="Proteomes" id="UP001151760">
    <property type="component" value="Unassembled WGS sequence"/>
</dbReference>
<comment type="caution">
    <text evidence="3">The sequence shown here is derived from an EMBL/GenBank/DDBJ whole genome shotgun (WGS) entry which is preliminary data.</text>
</comment>
<evidence type="ECO:0000259" key="2">
    <source>
        <dbReference type="Pfam" id="PF12776"/>
    </source>
</evidence>
<organism evidence="3 4">
    <name type="scientific">Tanacetum coccineum</name>
    <dbReference type="NCBI Taxonomy" id="301880"/>
    <lineage>
        <taxon>Eukaryota</taxon>
        <taxon>Viridiplantae</taxon>
        <taxon>Streptophyta</taxon>
        <taxon>Embryophyta</taxon>
        <taxon>Tracheophyta</taxon>
        <taxon>Spermatophyta</taxon>
        <taxon>Magnoliopsida</taxon>
        <taxon>eudicotyledons</taxon>
        <taxon>Gunneridae</taxon>
        <taxon>Pentapetalae</taxon>
        <taxon>asterids</taxon>
        <taxon>campanulids</taxon>
        <taxon>Asterales</taxon>
        <taxon>Asteraceae</taxon>
        <taxon>Asteroideae</taxon>
        <taxon>Anthemideae</taxon>
        <taxon>Anthemidinae</taxon>
        <taxon>Tanacetum</taxon>
    </lineage>
</organism>
<dbReference type="PANTHER" id="PTHR46250">
    <property type="entry name" value="MYB/SANT-LIKE DNA-BINDING DOMAIN PROTEIN-RELATED"/>
    <property type="match status" value="1"/>
</dbReference>
<evidence type="ECO:0000256" key="1">
    <source>
        <dbReference type="SAM" id="MobiDB-lite"/>
    </source>
</evidence>
<dbReference type="PANTHER" id="PTHR46250:SF17">
    <property type="entry name" value="MYB_SANT-LIKE DOMAIN-CONTAINING PROTEIN"/>
    <property type="match status" value="1"/>
</dbReference>
<reference evidence="3" key="1">
    <citation type="journal article" date="2022" name="Int. J. Mol. Sci.">
        <title>Draft Genome of Tanacetum Coccineum: Genomic Comparison of Closely Related Tanacetum-Family Plants.</title>
        <authorList>
            <person name="Yamashiro T."/>
            <person name="Shiraishi A."/>
            <person name="Nakayama K."/>
            <person name="Satake H."/>
        </authorList>
    </citation>
    <scope>NUCLEOTIDE SEQUENCE</scope>
</reference>
<dbReference type="InterPro" id="IPR024752">
    <property type="entry name" value="Myb/SANT-like_dom"/>
</dbReference>
<name>A0ABQ5CW59_9ASTR</name>
<dbReference type="Pfam" id="PF12776">
    <property type="entry name" value="Myb_DNA-bind_3"/>
    <property type="match status" value="1"/>
</dbReference>